<evidence type="ECO:0000313" key="3">
    <source>
        <dbReference type="Proteomes" id="UP000092993"/>
    </source>
</evidence>
<gene>
    <name evidence="2" type="ORF">A0H81_00814</name>
</gene>
<feature type="compositionally biased region" description="Basic and acidic residues" evidence="1">
    <location>
        <begin position="22"/>
        <end position="31"/>
    </location>
</feature>
<dbReference type="EMBL" id="LUGG01000001">
    <property type="protein sequence ID" value="OBZ78682.1"/>
    <property type="molecule type" value="Genomic_DNA"/>
</dbReference>
<feature type="region of interest" description="Disordered" evidence="1">
    <location>
        <begin position="1"/>
        <end position="48"/>
    </location>
</feature>
<dbReference type="Proteomes" id="UP000092993">
    <property type="component" value="Unassembled WGS sequence"/>
</dbReference>
<name>A0A1C7MP91_GRIFR</name>
<evidence type="ECO:0000256" key="1">
    <source>
        <dbReference type="SAM" id="MobiDB-lite"/>
    </source>
</evidence>
<proteinExistence type="predicted"/>
<evidence type="ECO:0000313" key="2">
    <source>
        <dbReference type="EMBL" id="OBZ78682.1"/>
    </source>
</evidence>
<dbReference type="OrthoDB" id="2537650at2759"/>
<organism evidence="2 3">
    <name type="scientific">Grifola frondosa</name>
    <name type="common">Maitake</name>
    <name type="synonym">Polyporus frondosus</name>
    <dbReference type="NCBI Taxonomy" id="5627"/>
    <lineage>
        <taxon>Eukaryota</taxon>
        <taxon>Fungi</taxon>
        <taxon>Dikarya</taxon>
        <taxon>Basidiomycota</taxon>
        <taxon>Agaricomycotina</taxon>
        <taxon>Agaricomycetes</taxon>
        <taxon>Polyporales</taxon>
        <taxon>Grifolaceae</taxon>
        <taxon>Grifola</taxon>
    </lineage>
</organism>
<keyword evidence="3" id="KW-1185">Reference proteome</keyword>
<comment type="caution">
    <text evidence="2">The sequence shown here is derived from an EMBL/GenBank/DDBJ whole genome shotgun (WGS) entry which is preliminary data.</text>
</comment>
<accession>A0A1C7MP91</accession>
<sequence length="112" mass="12285">MEGIGLGDSRGSKRTPGAVGRVHSDTIRGAEEWEEPEGAEGQQKKARDAEFTNLAETFQGRRSAIDGIMNKACFIPHSETSWVLKVHLLAVGRFVQGVDNFPCSPYSCDGFW</sequence>
<protein>
    <submittedName>
        <fullName evidence="2">Uncharacterized protein</fullName>
    </submittedName>
</protein>
<reference evidence="2 3" key="1">
    <citation type="submission" date="2016-03" db="EMBL/GenBank/DDBJ databases">
        <title>Whole genome sequencing of Grifola frondosa 9006-11.</title>
        <authorList>
            <person name="Min B."/>
            <person name="Park H."/>
            <person name="Kim J.-G."/>
            <person name="Cho H."/>
            <person name="Oh Y.-L."/>
            <person name="Kong W.-S."/>
            <person name="Choi I.-G."/>
        </authorList>
    </citation>
    <scope>NUCLEOTIDE SEQUENCE [LARGE SCALE GENOMIC DNA]</scope>
    <source>
        <strain evidence="2 3">9006-11</strain>
    </source>
</reference>
<dbReference type="AlphaFoldDB" id="A0A1C7MP91"/>